<comment type="caution">
    <text evidence="3">The sequence shown here is derived from an EMBL/GenBank/DDBJ whole genome shotgun (WGS) entry which is preliminary data.</text>
</comment>
<sequence>MNTPFSKAIPHGRPLHSIKRTISEDCTGSTNNDRQLKYLCLAKEARRHSQLHLDHFTKVRSIQPRRRTLSGSRGDPKSIEGLLANSPSPGTELSEYRHLTNYPSPKRDVSPAPPATFECHHPRCPAAPFQSQYLLNSHSNVHLQDRPHFCQIEGCSRGPAGKGFKRKKDMIRHMRVHNYP</sequence>
<keyword evidence="4" id="KW-1185">Reference proteome</keyword>
<protein>
    <recommendedName>
        <fullName evidence="2">C2H2-type domain-containing protein</fullName>
    </recommendedName>
</protein>
<accession>A0ABR4JWF7</accession>
<reference evidence="3 4" key="1">
    <citation type="submission" date="2024-07" db="EMBL/GenBank/DDBJ databases">
        <title>Section-level genome sequencing and comparative genomics of Aspergillus sections Usti and Cavernicolus.</title>
        <authorList>
            <consortium name="Lawrence Berkeley National Laboratory"/>
            <person name="Nybo J.L."/>
            <person name="Vesth T.C."/>
            <person name="Theobald S."/>
            <person name="Frisvad J.C."/>
            <person name="Larsen T.O."/>
            <person name="Kjaerboelling I."/>
            <person name="Rothschild-Mancinelli K."/>
            <person name="Lyhne E.K."/>
            <person name="Kogle M.E."/>
            <person name="Barry K."/>
            <person name="Clum A."/>
            <person name="Na H."/>
            <person name="Ledsgaard L."/>
            <person name="Lin J."/>
            <person name="Lipzen A."/>
            <person name="Kuo A."/>
            <person name="Riley R."/>
            <person name="Mondo S."/>
            <person name="Labutti K."/>
            <person name="Haridas S."/>
            <person name="Pangalinan J."/>
            <person name="Salamov A.A."/>
            <person name="Simmons B.A."/>
            <person name="Magnuson J.K."/>
            <person name="Chen J."/>
            <person name="Drula E."/>
            <person name="Henrissat B."/>
            <person name="Wiebenga A."/>
            <person name="Lubbers R.J."/>
            <person name="Gomes A.C."/>
            <person name="Makela M.R."/>
            <person name="Stajich J."/>
            <person name="Grigoriev I.V."/>
            <person name="Mortensen U.H."/>
            <person name="De Vries R.P."/>
            <person name="Baker S.E."/>
            <person name="Andersen M.R."/>
        </authorList>
    </citation>
    <scope>NUCLEOTIDE SEQUENCE [LARGE SCALE GENOMIC DNA]</scope>
    <source>
        <strain evidence="3 4">CBS 123904</strain>
    </source>
</reference>
<feature type="region of interest" description="Disordered" evidence="1">
    <location>
        <begin position="63"/>
        <end position="93"/>
    </location>
</feature>
<evidence type="ECO:0000313" key="3">
    <source>
        <dbReference type="EMBL" id="KAL2844370.1"/>
    </source>
</evidence>
<proteinExistence type="predicted"/>
<dbReference type="SUPFAM" id="SSF57667">
    <property type="entry name" value="beta-beta-alpha zinc fingers"/>
    <property type="match status" value="1"/>
</dbReference>
<dbReference type="EMBL" id="JBFXLU010000081">
    <property type="protein sequence ID" value="KAL2844370.1"/>
    <property type="molecule type" value="Genomic_DNA"/>
</dbReference>
<dbReference type="Gene3D" id="3.30.160.60">
    <property type="entry name" value="Classic Zinc Finger"/>
    <property type="match status" value="1"/>
</dbReference>
<gene>
    <name evidence="3" type="ORF">BJY01DRAFT_188919</name>
</gene>
<dbReference type="SMART" id="SM00355">
    <property type="entry name" value="ZnF_C2H2"/>
    <property type="match status" value="2"/>
</dbReference>
<evidence type="ECO:0000259" key="2">
    <source>
        <dbReference type="SMART" id="SM00355"/>
    </source>
</evidence>
<dbReference type="InterPro" id="IPR036236">
    <property type="entry name" value="Znf_C2H2_sf"/>
</dbReference>
<feature type="domain" description="C2H2-type" evidence="2">
    <location>
        <begin position="148"/>
        <end position="177"/>
    </location>
</feature>
<evidence type="ECO:0000256" key="1">
    <source>
        <dbReference type="SAM" id="MobiDB-lite"/>
    </source>
</evidence>
<name>A0ABR4JWF7_9EURO</name>
<dbReference type="InterPro" id="IPR059095">
    <property type="entry name" value="Znf_C2H2_17_2nd"/>
</dbReference>
<dbReference type="Proteomes" id="UP001610446">
    <property type="component" value="Unassembled WGS sequence"/>
</dbReference>
<feature type="domain" description="C2H2-type" evidence="2">
    <location>
        <begin position="117"/>
        <end position="142"/>
    </location>
</feature>
<evidence type="ECO:0000313" key="4">
    <source>
        <dbReference type="Proteomes" id="UP001610446"/>
    </source>
</evidence>
<dbReference type="Pfam" id="PF26176">
    <property type="entry name" value="zf_C2H2_17_2"/>
    <property type="match status" value="1"/>
</dbReference>
<organism evidence="3 4">
    <name type="scientific">Aspergillus pseudoustus</name>
    <dbReference type="NCBI Taxonomy" id="1810923"/>
    <lineage>
        <taxon>Eukaryota</taxon>
        <taxon>Fungi</taxon>
        <taxon>Dikarya</taxon>
        <taxon>Ascomycota</taxon>
        <taxon>Pezizomycotina</taxon>
        <taxon>Eurotiomycetes</taxon>
        <taxon>Eurotiomycetidae</taxon>
        <taxon>Eurotiales</taxon>
        <taxon>Aspergillaceae</taxon>
        <taxon>Aspergillus</taxon>
        <taxon>Aspergillus subgen. Nidulantes</taxon>
    </lineage>
</organism>
<dbReference type="InterPro" id="IPR013087">
    <property type="entry name" value="Znf_C2H2_type"/>
</dbReference>